<keyword evidence="3" id="KW-1185">Reference proteome</keyword>
<name>A0A829YB63_9GAMM</name>
<comment type="caution">
    <text evidence="2">The sequence shown here is derived from an EMBL/GenBank/DDBJ whole genome shotgun (WGS) entry which is preliminary data.</text>
</comment>
<reference evidence="3" key="1">
    <citation type="submission" date="2020-01" db="EMBL/GenBank/DDBJ databases">
        <title>'Steroidobacter agaridevorans' sp. nov., agar-degrading bacteria isolated from rhizosphere soils.</title>
        <authorList>
            <person name="Ikenaga M."/>
            <person name="Kataoka M."/>
            <person name="Murouchi A."/>
            <person name="Katsuragi S."/>
            <person name="Sakai M."/>
        </authorList>
    </citation>
    <scope>NUCLEOTIDE SEQUENCE [LARGE SCALE GENOMIC DNA]</scope>
    <source>
        <strain evidence="3">YU21-B</strain>
    </source>
</reference>
<evidence type="ECO:0000313" key="3">
    <source>
        <dbReference type="Proteomes" id="UP000445000"/>
    </source>
</evidence>
<sequence>MIVALALALPMAASADEWTVTQPITVLQVYGATEDVYLTGGSTWGSPSCPGATYVRIPQSLAGYKQVLAVSLAAKMSGTPIRVYGTCGANGYFDATNVSVES</sequence>
<proteinExistence type="predicted"/>
<evidence type="ECO:0000256" key="1">
    <source>
        <dbReference type="SAM" id="SignalP"/>
    </source>
</evidence>
<feature type="signal peptide" evidence="1">
    <location>
        <begin position="1"/>
        <end position="15"/>
    </location>
</feature>
<keyword evidence="1" id="KW-0732">Signal</keyword>
<organism evidence="2 3">
    <name type="scientific">Steroidobacter agaridevorans</name>
    <dbReference type="NCBI Taxonomy" id="2695856"/>
    <lineage>
        <taxon>Bacteria</taxon>
        <taxon>Pseudomonadati</taxon>
        <taxon>Pseudomonadota</taxon>
        <taxon>Gammaproteobacteria</taxon>
        <taxon>Steroidobacterales</taxon>
        <taxon>Steroidobacteraceae</taxon>
        <taxon>Steroidobacter</taxon>
    </lineage>
</organism>
<feature type="chain" id="PRO_5032343182" evidence="1">
    <location>
        <begin position="16"/>
        <end position="102"/>
    </location>
</feature>
<dbReference type="Proteomes" id="UP000445000">
    <property type="component" value="Unassembled WGS sequence"/>
</dbReference>
<dbReference type="EMBL" id="BLJN01000002">
    <property type="protein sequence ID" value="GFE79862.1"/>
    <property type="molecule type" value="Genomic_DNA"/>
</dbReference>
<protein>
    <submittedName>
        <fullName evidence="2">Uncharacterized protein</fullName>
    </submittedName>
</protein>
<dbReference type="AlphaFoldDB" id="A0A829YB63"/>
<accession>A0A829YB63</accession>
<evidence type="ECO:0000313" key="2">
    <source>
        <dbReference type="EMBL" id="GFE79862.1"/>
    </source>
</evidence>
<gene>
    <name evidence="2" type="ORF">GCM10011487_18620</name>
</gene>